<gene>
    <name evidence="6" type="ORF">HLH34_16760</name>
</gene>
<comment type="caution">
    <text evidence="6">The sequence shown here is derived from an EMBL/GenBank/DDBJ whole genome shotgun (WGS) entry which is preliminary data.</text>
</comment>
<dbReference type="PROSITE" id="PS51352">
    <property type="entry name" value="THIOREDOXIN_2"/>
    <property type="match status" value="1"/>
</dbReference>
<dbReference type="GO" id="GO:0017004">
    <property type="term" value="P:cytochrome complex assembly"/>
    <property type="evidence" value="ECO:0007669"/>
    <property type="project" value="UniProtKB-KW"/>
</dbReference>
<feature type="domain" description="Thioredoxin" evidence="5">
    <location>
        <begin position="53"/>
        <end position="196"/>
    </location>
</feature>
<keyword evidence="2" id="KW-0201">Cytochrome c-type biogenesis</keyword>
<keyword evidence="3" id="KW-1015">Disulfide bond</keyword>
<dbReference type="Proteomes" id="UP000555756">
    <property type="component" value="Unassembled WGS sequence"/>
</dbReference>
<name>A0A7W4JVC8_9PROT</name>
<reference evidence="6 7" key="1">
    <citation type="submission" date="2020-04" db="EMBL/GenBank/DDBJ databases">
        <title>Description of novel Gluconacetobacter.</title>
        <authorList>
            <person name="Sombolestani A."/>
        </authorList>
    </citation>
    <scope>NUCLEOTIDE SEQUENCE [LARGE SCALE GENOMIC DNA]</scope>
    <source>
        <strain evidence="6 7">LMG 21311</strain>
    </source>
</reference>
<dbReference type="SUPFAM" id="SSF52833">
    <property type="entry name" value="Thioredoxin-like"/>
    <property type="match status" value="1"/>
</dbReference>
<dbReference type="InterPro" id="IPR000866">
    <property type="entry name" value="AhpC/TSA"/>
</dbReference>
<dbReference type="CDD" id="cd02966">
    <property type="entry name" value="TlpA_like_family"/>
    <property type="match status" value="1"/>
</dbReference>
<dbReference type="PANTHER" id="PTHR42852">
    <property type="entry name" value="THIOL:DISULFIDE INTERCHANGE PROTEIN DSBE"/>
    <property type="match status" value="1"/>
</dbReference>
<keyword evidence="7" id="KW-1185">Reference proteome</keyword>
<evidence type="ECO:0000256" key="4">
    <source>
        <dbReference type="ARBA" id="ARBA00023284"/>
    </source>
</evidence>
<dbReference type="AlphaFoldDB" id="A0A7W4JVC8"/>
<sequence>MPQTLSTSVDRRALLANGGTLLAAWLGCNSILAPSGARAADEPAPVSLSGLKGHAPTPLPAIDFTDEGGAARHLADWRGRIVILNLWATWCQPCVAEMPALSRLAARLSATGDIAVLPVSVDRGGAATVRRFYKARAIAGLPVLCDPQMQIPTALREEGVPLSLLVDRQGREVLRIVGPVRWDEAGAEDRIRRLASGA</sequence>
<evidence type="ECO:0000256" key="3">
    <source>
        <dbReference type="ARBA" id="ARBA00023157"/>
    </source>
</evidence>
<keyword evidence="4" id="KW-0676">Redox-active center</keyword>
<organism evidence="6 7">
    <name type="scientific">Gluconacetobacter azotocaptans</name>
    <dbReference type="NCBI Taxonomy" id="142834"/>
    <lineage>
        <taxon>Bacteria</taxon>
        <taxon>Pseudomonadati</taxon>
        <taxon>Pseudomonadota</taxon>
        <taxon>Alphaproteobacteria</taxon>
        <taxon>Acetobacterales</taxon>
        <taxon>Acetobacteraceae</taxon>
        <taxon>Gluconacetobacter</taxon>
    </lineage>
</organism>
<dbReference type="InterPro" id="IPR050553">
    <property type="entry name" value="Thioredoxin_ResA/DsbE_sf"/>
</dbReference>
<evidence type="ECO:0000313" key="6">
    <source>
        <dbReference type="EMBL" id="MBB2191590.1"/>
    </source>
</evidence>
<dbReference type="EMBL" id="JABEQF010000018">
    <property type="protein sequence ID" value="MBB2191590.1"/>
    <property type="molecule type" value="Genomic_DNA"/>
</dbReference>
<dbReference type="GO" id="GO:0016491">
    <property type="term" value="F:oxidoreductase activity"/>
    <property type="evidence" value="ECO:0007669"/>
    <property type="project" value="InterPro"/>
</dbReference>
<dbReference type="PROSITE" id="PS51318">
    <property type="entry name" value="TAT"/>
    <property type="match status" value="1"/>
</dbReference>
<dbReference type="Gene3D" id="3.40.30.10">
    <property type="entry name" value="Glutaredoxin"/>
    <property type="match status" value="1"/>
</dbReference>
<dbReference type="GO" id="GO:0030313">
    <property type="term" value="C:cell envelope"/>
    <property type="evidence" value="ECO:0007669"/>
    <property type="project" value="UniProtKB-SubCell"/>
</dbReference>
<comment type="subcellular location">
    <subcellularLocation>
        <location evidence="1">Cell envelope</location>
    </subcellularLocation>
</comment>
<dbReference type="GO" id="GO:0016209">
    <property type="term" value="F:antioxidant activity"/>
    <property type="evidence" value="ECO:0007669"/>
    <property type="project" value="InterPro"/>
</dbReference>
<dbReference type="PANTHER" id="PTHR42852:SF6">
    <property type="entry name" value="THIOL:DISULFIDE INTERCHANGE PROTEIN DSBE"/>
    <property type="match status" value="1"/>
</dbReference>
<dbReference type="InterPro" id="IPR036249">
    <property type="entry name" value="Thioredoxin-like_sf"/>
</dbReference>
<dbReference type="InterPro" id="IPR006311">
    <property type="entry name" value="TAT_signal"/>
</dbReference>
<evidence type="ECO:0000313" key="7">
    <source>
        <dbReference type="Proteomes" id="UP000555756"/>
    </source>
</evidence>
<accession>A0A7W4JVC8</accession>
<dbReference type="RefSeq" id="WP_183120706.1">
    <property type="nucleotide sequence ID" value="NZ_JABEQF010000018.1"/>
</dbReference>
<dbReference type="Pfam" id="PF00578">
    <property type="entry name" value="AhpC-TSA"/>
    <property type="match status" value="1"/>
</dbReference>
<evidence type="ECO:0000259" key="5">
    <source>
        <dbReference type="PROSITE" id="PS51352"/>
    </source>
</evidence>
<evidence type="ECO:0000256" key="2">
    <source>
        <dbReference type="ARBA" id="ARBA00022748"/>
    </source>
</evidence>
<evidence type="ECO:0000256" key="1">
    <source>
        <dbReference type="ARBA" id="ARBA00004196"/>
    </source>
</evidence>
<protein>
    <submittedName>
        <fullName evidence="6">TlpA family protein disulfide reductase</fullName>
    </submittedName>
</protein>
<proteinExistence type="predicted"/>
<dbReference type="InterPro" id="IPR013766">
    <property type="entry name" value="Thioredoxin_domain"/>
</dbReference>